<dbReference type="Pfam" id="PF20434">
    <property type="entry name" value="BD-FAE"/>
    <property type="match status" value="1"/>
</dbReference>
<accession>A0AA40S4N7</accession>
<dbReference type="AlphaFoldDB" id="A0AA40S4N7"/>
<dbReference type="RefSeq" id="WP_182555827.1">
    <property type="nucleotide sequence ID" value="NZ_BPRF01000020.1"/>
</dbReference>
<evidence type="ECO:0000313" key="4">
    <source>
        <dbReference type="Proteomes" id="UP000543554"/>
    </source>
</evidence>
<dbReference type="PANTHER" id="PTHR48081:SF33">
    <property type="entry name" value="KYNURENINE FORMAMIDASE"/>
    <property type="match status" value="1"/>
</dbReference>
<name>A0AA40S4N7_9HYPH</name>
<evidence type="ECO:0000313" key="3">
    <source>
        <dbReference type="EMBL" id="MBA8914526.1"/>
    </source>
</evidence>
<dbReference type="PANTHER" id="PTHR48081">
    <property type="entry name" value="AB HYDROLASE SUPERFAMILY PROTEIN C4A8.06C"/>
    <property type="match status" value="1"/>
</dbReference>
<comment type="caution">
    <text evidence="3">The sequence shown here is derived from an EMBL/GenBank/DDBJ whole genome shotgun (WGS) entry which is preliminary data.</text>
</comment>
<dbReference type="InterPro" id="IPR029058">
    <property type="entry name" value="AB_hydrolase_fold"/>
</dbReference>
<evidence type="ECO:0000259" key="2">
    <source>
        <dbReference type="Pfam" id="PF20434"/>
    </source>
</evidence>
<dbReference type="Gene3D" id="3.40.50.1820">
    <property type="entry name" value="alpha/beta hydrolase"/>
    <property type="match status" value="1"/>
</dbReference>
<dbReference type="GO" id="GO:0004061">
    <property type="term" value="F:arylformamidase activity"/>
    <property type="evidence" value="ECO:0007669"/>
    <property type="project" value="UniProtKB-EC"/>
</dbReference>
<dbReference type="InterPro" id="IPR050300">
    <property type="entry name" value="GDXG_lipolytic_enzyme"/>
</dbReference>
<sequence>MTPAERDRLDREYNARASVPSFEAEYARYVAASTRAVSSLERVADLAYDPASGQTLDLYPAGRGSPLFLWIHGGYWRALSKDDNAFPALGLVPNGVSVAVMNYGLAPAIHLDEIVRQTRAALAWLHANAGRYGLDARRLHIGGSSAGGHLGGMLLAEGWHAGFDLPEDAVATALLLSGLMDLEPLRHTHINGWMGLDAAAARRNSPLHLIPRRSESLLLSSVGGLESDAFKAQTSAFTDAWTGAGHAARRIAMPGYNHFDIALSLSEVGGTLARAVAAAC</sequence>
<evidence type="ECO:0000256" key="1">
    <source>
        <dbReference type="ARBA" id="ARBA00022801"/>
    </source>
</evidence>
<dbReference type="SUPFAM" id="SSF53474">
    <property type="entry name" value="alpha/beta-Hydrolases"/>
    <property type="match status" value="1"/>
</dbReference>
<dbReference type="Proteomes" id="UP000543554">
    <property type="component" value="Unassembled WGS sequence"/>
</dbReference>
<feature type="domain" description="BD-FAE-like" evidence="2">
    <location>
        <begin position="64"/>
        <end position="154"/>
    </location>
</feature>
<dbReference type="InterPro" id="IPR049492">
    <property type="entry name" value="BD-FAE-like_dom"/>
</dbReference>
<keyword evidence="1 3" id="KW-0378">Hydrolase</keyword>
<protein>
    <submittedName>
        <fullName evidence="3">Arylformamidase</fullName>
        <ecNumber evidence="3">3.5.1.9</ecNumber>
    </submittedName>
</protein>
<proteinExistence type="predicted"/>
<dbReference type="EMBL" id="JACJIB010000006">
    <property type="protein sequence ID" value="MBA8914526.1"/>
    <property type="molecule type" value="Genomic_DNA"/>
</dbReference>
<dbReference type="EC" id="3.5.1.9" evidence="3"/>
<organism evidence="3 4">
    <name type="scientific">Methylorubrum thiocyanatum</name>
    <dbReference type="NCBI Taxonomy" id="47958"/>
    <lineage>
        <taxon>Bacteria</taxon>
        <taxon>Pseudomonadati</taxon>
        <taxon>Pseudomonadota</taxon>
        <taxon>Alphaproteobacteria</taxon>
        <taxon>Hyphomicrobiales</taxon>
        <taxon>Methylobacteriaceae</taxon>
        <taxon>Methylorubrum</taxon>
    </lineage>
</organism>
<reference evidence="3 4" key="1">
    <citation type="submission" date="2020-08" db="EMBL/GenBank/DDBJ databases">
        <title>Genomic Encyclopedia of Type Strains, Phase IV (KMG-IV): sequencing the most valuable type-strain genomes for metagenomic binning, comparative biology and taxonomic classification.</title>
        <authorList>
            <person name="Goeker M."/>
        </authorList>
    </citation>
    <scope>NUCLEOTIDE SEQUENCE [LARGE SCALE GENOMIC DNA]</scope>
    <source>
        <strain evidence="3 4">DSM 11490</strain>
    </source>
</reference>
<keyword evidence="4" id="KW-1185">Reference proteome</keyword>
<gene>
    <name evidence="3" type="ORF">HNR51_003619</name>
</gene>